<reference evidence="2" key="3">
    <citation type="submission" date="2015-06" db="UniProtKB">
        <authorList>
            <consortium name="EnsemblProtists"/>
        </authorList>
    </citation>
    <scope>IDENTIFICATION</scope>
</reference>
<organism evidence="1">
    <name type="scientific">Guillardia theta (strain CCMP2712)</name>
    <name type="common">Cryptophyte</name>
    <dbReference type="NCBI Taxonomy" id="905079"/>
    <lineage>
        <taxon>Eukaryota</taxon>
        <taxon>Cryptophyceae</taxon>
        <taxon>Pyrenomonadales</taxon>
        <taxon>Geminigeraceae</taxon>
        <taxon>Guillardia</taxon>
    </lineage>
</organism>
<evidence type="ECO:0000313" key="2">
    <source>
        <dbReference type="EnsemblProtists" id="EKX55080"/>
    </source>
</evidence>
<gene>
    <name evidence="1" type="ORF">GUITHDRAFT_149949</name>
</gene>
<dbReference type="PaxDb" id="55529-EKX55080"/>
<dbReference type="RefSeq" id="XP_005842060.1">
    <property type="nucleotide sequence ID" value="XM_005842003.1"/>
</dbReference>
<dbReference type="Proteomes" id="UP000011087">
    <property type="component" value="Unassembled WGS sequence"/>
</dbReference>
<evidence type="ECO:0000313" key="1">
    <source>
        <dbReference type="EMBL" id="EKX55080.1"/>
    </source>
</evidence>
<dbReference type="AlphaFoldDB" id="L1K3N5"/>
<sequence length="220" mass="24806">MVRCLWEMLKLDRRRDETNIFVFQAKSANPSLDDSWDALGYTFGTLGRGGGLDRMPRGYHQGMIRMRIDDMLTLFLSSESPYLQGLHQDQSFPPAPQSRQQLIEGVCEPPEEAFRKSSGGWRVGNGSKTCEEICLSSKKTCSAGGMWMSLAWPDCQFLDKLMRAKGMREGCSQGCEPDVQGLHTPVFDLSDSVCRLPQPVFMSCRRLDSFTNSHKFCPCK</sequence>
<keyword evidence="3" id="KW-1185">Reference proteome</keyword>
<accession>L1K3N5</accession>
<proteinExistence type="predicted"/>
<dbReference type="GeneID" id="17311578"/>
<protein>
    <submittedName>
        <fullName evidence="1 2">Uncharacterized protein</fullName>
    </submittedName>
</protein>
<feature type="non-terminal residue" evidence="1">
    <location>
        <position position="220"/>
    </location>
</feature>
<reference evidence="3" key="2">
    <citation type="submission" date="2012-11" db="EMBL/GenBank/DDBJ databases">
        <authorList>
            <person name="Kuo A."/>
            <person name="Curtis B.A."/>
            <person name="Tanifuji G."/>
            <person name="Burki F."/>
            <person name="Gruber A."/>
            <person name="Irimia M."/>
            <person name="Maruyama S."/>
            <person name="Arias M.C."/>
            <person name="Ball S.G."/>
            <person name="Gile G.H."/>
            <person name="Hirakawa Y."/>
            <person name="Hopkins J.F."/>
            <person name="Rensing S.A."/>
            <person name="Schmutz J."/>
            <person name="Symeonidi A."/>
            <person name="Elias M."/>
            <person name="Eveleigh R.J."/>
            <person name="Herman E.K."/>
            <person name="Klute M.J."/>
            <person name="Nakayama T."/>
            <person name="Obornik M."/>
            <person name="Reyes-Prieto A."/>
            <person name="Armbrust E.V."/>
            <person name="Aves S.J."/>
            <person name="Beiko R.G."/>
            <person name="Coutinho P."/>
            <person name="Dacks J.B."/>
            <person name="Durnford D.G."/>
            <person name="Fast N.M."/>
            <person name="Green B.R."/>
            <person name="Grisdale C."/>
            <person name="Hempe F."/>
            <person name="Henrissat B."/>
            <person name="Hoppner M.P."/>
            <person name="Ishida K.-I."/>
            <person name="Kim E."/>
            <person name="Koreny L."/>
            <person name="Kroth P.G."/>
            <person name="Liu Y."/>
            <person name="Malik S.-B."/>
            <person name="Maier U.G."/>
            <person name="McRose D."/>
            <person name="Mock T."/>
            <person name="Neilson J.A."/>
            <person name="Onodera N.T."/>
            <person name="Poole A.M."/>
            <person name="Pritham E.J."/>
            <person name="Richards T.A."/>
            <person name="Rocap G."/>
            <person name="Roy S.W."/>
            <person name="Sarai C."/>
            <person name="Schaack S."/>
            <person name="Shirato S."/>
            <person name="Slamovits C.H."/>
            <person name="Spencer D.F."/>
            <person name="Suzuki S."/>
            <person name="Worden A.Z."/>
            <person name="Zauner S."/>
            <person name="Barry K."/>
            <person name="Bell C."/>
            <person name="Bharti A.K."/>
            <person name="Crow J.A."/>
            <person name="Grimwood J."/>
            <person name="Kramer R."/>
            <person name="Lindquist E."/>
            <person name="Lucas S."/>
            <person name="Salamov A."/>
            <person name="McFadden G.I."/>
            <person name="Lane C.E."/>
            <person name="Keeling P.J."/>
            <person name="Gray M.W."/>
            <person name="Grigoriev I.V."/>
            <person name="Archibald J.M."/>
        </authorList>
    </citation>
    <scope>NUCLEOTIDE SEQUENCE</scope>
    <source>
        <strain evidence="3">CCMP2712</strain>
    </source>
</reference>
<reference evidence="1 3" key="1">
    <citation type="journal article" date="2012" name="Nature">
        <title>Algal genomes reveal evolutionary mosaicism and the fate of nucleomorphs.</title>
        <authorList>
            <consortium name="DOE Joint Genome Institute"/>
            <person name="Curtis B.A."/>
            <person name="Tanifuji G."/>
            <person name="Burki F."/>
            <person name="Gruber A."/>
            <person name="Irimia M."/>
            <person name="Maruyama S."/>
            <person name="Arias M.C."/>
            <person name="Ball S.G."/>
            <person name="Gile G.H."/>
            <person name="Hirakawa Y."/>
            <person name="Hopkins J.F."/>
            <person name="Kuo A."/>
            <person name="Rensing S.A."/>
            <person name="Schmutz J."/>
            <person name="Symeonidi A."/>
            <person name="Elias M."/>
            <person name="Eveleigh R.J."/>
            <person name="Herman E.K."/>
            <person name="Klute M.J."/>
            <person name="Nakayama T."/>
            <person name="Obornik M."/>
            <person name="Reyes-Prieto A."/>
            <person name="Armbrust E.V."/>
            <person name="Aves S.J."/>
            <person name="Beiko R.G."/>
            <person name="Coutinho P."/>
            <person name="Dacks J.B."/>
            <person name="Durnford D.G."/>
            <person name="Fast N.M."/>
            <person name="Green B.R."/>
            <person name="Grisdale C.J."/>
            <person name="Hempel F."/>
            <person name="Henrissat B."/>
            <person name="Hoppner M.P."/>
            <person name="Ishida K."/>
            <person name="Kim E."/>
            <person name="Koreny L."/>
            <person name="Kroth P.G."/>
            <person name="Liu Y."/>
            <person name="Malik S.B."/>
            <person name="Maier U.G."/>
            <person name="McRose D."/>
            <person name="Mock T."/>
            <person name="Neilson J.A."/>
            <person name="Onodera N.T."/>
            <person name="Poole A.M."/>
            <person name="Pritham E.J."/>
            <person name="Richards T.A."/>
            <person name="Rocap G."/>
            <person name="Roy S.W."/>
            <person name="Sarai C."/>
            <person name="Schaack S."/>
            <person name="Shirato S."/>
            <person name="Slamovits C.H."/>
            <person name="Spencer D.F."/>
            <person name="Suzuki S."/>
            <person name="Worden A.Z."/>
            <person name="Zauner S."/>
            <person name="Barry K."/>
            <person name="Bell C."/>
            <person name="Bharti A.K."/>
            <person name="Crow J.A."/>
            <person name="Grimwood J."/>
            <person name="Kramer R."/>
            <person name="Lindquist E."/>
            <person name="Lucas S."/>
            <person name="Salamov A."/>
            <person name="McFadden G.I."/>
            <person name="Lane C.E."/>
            <person name="Keeling P.J."/>
            <person name="Gray M.W."/>
            <person name="Grigoriev I.V."/>
            <person name="Archibald J.M."/>
        </authorList>
    </citation>
    <scope>NUCLEOTIDE SEQUENCE</scope>
    <source>
        <strain evidence="1 3">CCMP2712</strain>
    </source>
</reference>
<dbReference type="EnsemblProtists" id="EKX55080">
    <property type="protein sequence ID" value="EKX55080"/>
    <property type="gene ID" value="GUITHDRAFT_149949"/>
</dbReference>
<dbReference type="HOGENOM" id="CLU_1258177_0_0_1"/>
<name>L1K3N5_GUITC</name>
<evidence type="ECO:0000313" key="3">
    <source>
        <dbReference type="Proteomes" id="UP000011087"/>
    </source>
</evidence>
<dbReference type="KEGG" id="gtt:GUITHDRAFT_149949"/>
<dbReference type="EMBL" id="JH992966">
    <property type="protein sequence ID" value="EKX55080.1"/>
    <property type="molecule type" value="Genomic_DNA"/>
</dbReference>